<evidence type="ECO:0000313" key="2">
    <source>
        <dbReference type="EMBL" id="MCQ4045002.1"/>
    </source>
</evidence>
<evidence type="ECO:0008006" key="4">
    <source>
        <dbReference type="Google" id="ProtNLM"/>
    </source>
</evidence>
<accession>A0ABT1PI24</accession>
<feature type="transmembrane region" description="Helical" evidence="1">
    <location>
        <begin position="197"/>
        <end position="218"/>
    </location>
</feature>
<dbReference type="Proteomes" id="UP001206206">
    <property type="component" value="Unassembled WGS sequence"/>
</dbReference>
<feature type="transmembrane region" description="Helical" evidence="1">
    <location>
        <begin position="174"/>
        <end position="190"/>
    </location>
</feature>
<feature type="transmembrane region" description="Helical" evidence="1">
    <location>
        <begin position="152"/>
        <end position="168"/>
    </location>
</feature>
<feature type="transmembrane region" description="Helical" evidence="1">
    <location>
        <begin position="91"/>
        <end position="111"/>
    </location>
</feature>
<name>A0ABT1PI24_9ACTN</name>
<organism evidence="2 3">
    <name type="scientific">Streptantibioticus rubrisoli</name>
    <dbReference type="NCBI Taxonomy" id="1387313"/>
    <lineage>
        <taxon>Bacteria</taxon>
        <taxon>Bacillati</taxon>
        <taxon>Actinomycetota</taxon>
        <taxon>Actinomycetes</taxon>
        <taxon>Kitasatosporales</taxon>
        <taxon>Streptomycetaceae</taxon>
        <taxon>Streptantibioticus</taxon>
    </lineage>
</organism>
<evidence type="ECO:0000313" key="3">
    <source>
        <dbReference type="Proteomes" id="UP001206206"/>
    </source>
</evidence>
<protein>
    <recommendedName>
        <fullName evidence="4">Glycosyltransferase RgtA/B/C/D-like domain-containing protein</fullName>
    </recommendedName>
</protein>
<feature type="transmembrane region" description="Helical" evidence="1">
    <location>
        <begin position="263"/>
        <end position="280"/>
    </location>
</feature>
<gene>
    <name evidence="2" type="ORF">NON19_23955</name>
</gene>
<reference evidence="2 3" key="1">
    <citation type="submission" date="2022-06" db="EMBL/GenBank/DDBJ databases">
        <title>Draft genome sequence of type strain Streptomyces rubrisoli DSM 42083.</title>
        <authorList>
            <person name="Duangmal K."/>
            <person name="Klaysubun C."/>
        </authorList>
    </citation>
    <scope>NUCLEOTIDE SEQUENCE [LARGE SCALE GENOMIC DNA]</scope>
    <source>
        <strain evidence="2 3">DSM 42083</strain>
    </source>
</reference>
<comment type="caution">
    <text evidence="2">The sequence shown here is derived from an EMBL/GenBank/DDBJ whole genome shotgun (WGS) entry which is preliminary data.</text>
</comment>
<feature type="transmembrane region" description="Helical" evidence="1">
    <location>
        <begin position="117"/>
        <end position="140"/>
    </location>
</feature>
<feature type="transmembrane region" description="Helical" evidence="1">
    <location>
        <begin position="46"/>
        <end position="79"/>
    </location>
</feature>
<keyword evidence="1" id="KW-0472">Membrane</keyword>
<keyword evidence="3" id="KW-1185">Reference proteome</keyword>
<keyword evidence="1" id="KW-0812">Transmembrane</keyword>
<keyword evidence="1" id="KW-1133">Transmembrane helix</keyword>
<proteinExistence type="predicted"/>
<sequence length="468" mass="51193">MVVKLPWAGDLGIHAATLERLRHDLGNPGDPLVKADVNSPYYSPWMLFLALIGKISGATTFQVLHLAALINLVLLVTGIRQFVRTLTTRRAAVPLAILCVTLLYGWELFTWSGFPGATSLALCIAYPSTFAMGTAFHLWAMLRTALARDWGLARYLALGALLAVVALSHQFTGVVTVFGLLAILLGARPWPGKAAWLRIGAAAALALAILLVWPYYSFFSLLSVGGLEAVHQPLYQHLVSRFGLLALGIVALALRFRRDRRDPLVLFFAFGALVYAVGGLTQHWSYGRVLPAVFISAQVALAVELAGEAGRRVRRILVPVTAAALLVGCWSQVGALNYVASMESVPVLGSAPTQHEWGGYQWITEHVKYGQVIMTKDYFALRQAPAYGPYTVESGYPDFFLKNEAQRAKDTRRFFAKSTSRAERLALLRKYHVRWVIQFRSDGGFAAGDPALKKVASGPDGEMLLKVV</sequence>
<evidence type="ECO:0000256" key="1">
    <source>
        <dbReference type="SAM" id="Phobius"/>
    </source>
</evidence>
<feature type="transmembrane region" description="Helical" evidence="1">
    <location>
        <begin position="238"/>
        <end position="256"/>
    </location>
</feature>
<dbReference type="EMBL" id="JANFNH010000035">
    <property type="protein sequence ID" value="MCQ4045002.1"/>
    <property type="molecule type" value="Genomic_DNA"/>
</dbReference>